<proteinExistence type="predicted"/>
<dbReference type="EMBL" id="JBHSWJ010000002">
    <property type="protein sequence ID" value="MFC6715522.1"/>
    <property type="molecule type" value="Genomic_DNA"/>
</dbReference>
<dbReference type="Proteomes" id="UP001596356">
    <property type="component" value="Unassembled WGS sequence"/>
</dbReference>
<dbReference type="InterPro" id="IPR027417">
    <property type="entry name" value="P-loop_NTPase"/>
</dbReference>
<dbReference type="PANTHER" id="PTHR42781">
    <property type="entry name" value="SPERMIDINE/PUTRESCINE IMPORT ATP-BINDING PROTEIN POTA"/>
    <property type="match status" value="1"/>
</dbReference>
<evidence type="ECO:0000313" key="3">
    <source>
        <dbReference type="Proteomes" id="UP001596356"/>
    </source>
</evidence>
<sequence>MALARALAAQPRLLLLDEPLSALDRDLRERLAVDLRQILLSTGTTALLVTHDHGEAFTLADDAVLLRAGRVVQHGEVADLWREPVDEEAARFLGYRTVLTGQAAIDVRRALEVPGDGPVALRRGALRVSSGIGQFAGTAGASAYGADEVSLEVDLPGLGRLPVTADVPPAQGARVGVDLVPARIAFLNVHRAAT</sequence>
<dbReference type="PANTHER" id="PTHR42781:SF4">
    <property type="entry name" value="SPERMIDINE_PUTRESCINE IMPORT ATP-BINDING PROTEIN POTA"/>
    <property type="match status" value="1"/>
</dbReference>
<keyword evidence="3" id="KW-1185">Reference proteome</keyword>
<evidence type="ECO:0000256" key="1">
    <source>
        <dbReference type="ARBA" id="ARBA00022448"/>
    </source>
</evidence>
<gene>
    <name evidence="2" type="ORF">ACFQBT_17540</name>
</gene>
<dbReference type="SUPFAM" id="SSF52540">
    <property type="entry name" value="P-loop containing nucleoside triphosphate hydrolases"/>
    <property type="match status" value="1"/>
</dbReference>
<keyword evidence="1" id="KW-0813">Transport</keyword>
<comment type="caution">
    <text evidence="2">The sequence shown here is derived from an EMBL/GenBank/DDBJ whole genome shotgun (WGS) entry which is preliminary data.</text>
</comment>
<accession>A0ABW2AWM1</accession>
<reference evidence="3" key="1">
    <citation type="journal article" date="2019" name="Int. J. Syst. Evol. Microbiol.">
        <title>The Global Catalogue of Microorganisms (GCM) 10K type strain sequencing project: providing services to taxonomists for standard genome sequencing and annotation.</title>
        <authorList>
            <consortium name="The Broad Institute Genomics Platform"/>
            <consortium name="The Broad Institute Genome Sequencing Center for Infectious Disease"/>
            <person name="Wu L."/>
            <person name="Ma J."/>
        </authorList>
    </citation>
    <scope>NUCLEOTIDE SEQUENCE [LARGE SCALE GENOMIC DNA]</scope>
    <source>
        <strain evidence="3">NBRC 106593</strain>
    </source>
</reference>
<dbReference type="InterPro" id="IPR050093">
    <property type="entry name" value="ABC_SmlMolc_Importer"/>
</dbReference>
<dbReference type="RefSeq" id="WP_377825611.1">
    <property type="nucleotide sequence ID" value="NZ_JBHSWJ010000002.1"/>
</dbReference>
<protein>
    <recommendedName>
        <fullName evidence="4">TOBE domain-containing protein</fullName>
    </recommendedName>
</protein>
<name>A0ABW2AWM1_9MICO</name>
<dbReference type="Gene3D" id="3.40.50.300">
    <property type="entry name" value="P-loop containing nucleotide triphosphate hydrolases"/>
    <property type="match status" value="1"/>
</dbReference>
<evidence type="ECO:0008006" key="4">
    <source>
        <dbReference type="Google" id="ProtNLM"/>
    </source>
</evidence>
<organism evidence="2 3">
    <name type="scientific">Branchiibius cervicis</name>
    <dbReference type="NCBI Taxonomy" id="908252"/>
    <lineage>
        <taxon>Bacteria</taxon>
        <taxon>Bacillati</taxon>
        <taxon>Actinomycetota</taxon>
        <taxon>Actinomycetes</taxon>
        <taxon>Micrococcales</taxon>
        <taxon>Dermacoccaceae</taxon>
        <taxon>Branchiibius</taxon>
    </lineage>
</organism>
<evidence type="ECO:0000313" key="2">
    <source>
        <dbReference type="EMBL" id="MFC6715522.1"/>
    </source>
</evidence>